<dbReference type="Proteomes" id="UP000078224">
    <property type="component" value="Unassembled WGS sequence"/>
</dbReference>
<dbReference type="InterPro" id="IPR019630">
    <property type="entry name" value="DUF2496_YbaM-rel"/>
</dbReference>
<gene>
    <name evidence="1" type="ORF">M998_3150</name>
</gene>
<keyword evidence="2" id="KW-1185">Reference proteome</keyword>
<dbReference type="EMBL" id="LXEW01000042">
    <property type="protein sequence ID" value="OAT49174.1"/>
    <property type="molecule type" value="Genomic_DNA"/>
</dbReference>
<comment type="caution">
    <text evidence="1">The sequence shown here is derived from an EMBL/GenBank/DDBJ whole genome shotgun (WGS) entry which is preliminary data.</text>
</comment>
<protein>
    <recommendedName>
        <fullName evidence="3">Inner membrane protein</fullName>
    </recommendedName>
</protein>
<dbReference type="OrthoDB" id="6197868at2"/>
<dbReference type="RefSeq" id="WP_073890292.1">
    <property type="nucleotide sequence ID" value="NZ_LXEW01000042.1"/>
</dbReference>
<organism evidence="1 2">
    <name type="scientific">Providencia heimbachae ATCC 35613</name>
    <dbReference type="NCBI Taxonomy" id="1354272"/>
    <lineage>
        <taxon>Bacteria</taxon>
        <taxon>Pseudomonadati</taxon>
        <taxon>Pseudomonadota</taxon>
        <taxon>Gammaproteobacteria</taxon>
        <taxon>Enterobacterales</taxon>
        <taxon>Morganellaceae</taxon>
        <taxon>Providencia</taxon>
    </lineage>
</organism>
<name>A0A1B7JNC4_9GAMM</name>
<dbReference type="Pfam" id="PF10689">
    <property type="entry name" value="DUF2496"/>
    <property type="match status" value="1"/>
</dbReference>
<evidence type="ECO:0000313" key="1">
    <source>
        <dbReference type="EMBL" id="OAT49174.1"/>
    </source>
</evidence>
<reference evidence="1 2" key="1">
    <citation type="submission" date="2016-04" db="EMBL/GenBank/DDBJ databases">
        <title>ATOL: Assembling a taxonomically balanced genome-scale reconstruction of the evolutionary history of the Enterobacteriaceae.</title>
        <authorList>
            <person name="Plunkett G.III."/>
            <person name="Neeno-Eckwall E.C."/>
            <person name="Glasner J.D."/>
            <person name="Perna N.T."/>
        </authorList>
    </citation>
    <scope>NUCLEOTIDE SEQUENCE [LARGE SCALE GENOMIC DNA]</scope>
    <source>
        <strain evidence="1 2">ATCC 35613</strain>
    </source>
</reference>
<sequence>MDLLKDAPKETQLAVDLIYLLESSNIETDVVLKALDIVKSDYLSKQATQGSTQ</sequence>
<proteinExistence type="predicted"/>
<evidence type="ECO:0000313" key="2">
    <source>
        <dbReference type="Proteomes" id="UP000078224"/>
    </source>
</evidence>
<dbReference type="AlphaFoldDB" id="A0A1B7JNC4"/>
<evidence type="ECO:0008006" key="3">
    <source>
        <dbReference type="Google" id="ProtNLM"/>
    </source>
</evidence>
<dbReference type="PATRIC" id="fig|1354272.4.peg.3215"/>
<accession>A0A1B7JNC4</accession>